<reference evidence="1" key="1">
    <citation type="submission" date="2021-05" db="EMBL/GenBank/DDBJ databases">
        <authorList>
            <person name="Tigano A."/>
        </authorList>
    </citation>
    <scope>NUCLEOTIDE SEQUENCE</scope>
</reference>
<organism evidence="1 2">
    <name type="scientific">Menidia menidia</name>
    <name type="common">Atlantic silverside</name>
    <dbReference type="NCBI Taxonomy" id="238744"/>
    <lineage>
        <taxon>Eukaryota</taxon>
        <taxon>Metazoa</taxon>
        <taxon>Chordata</taxon>
        <taxon>Craniata</taxon>
        <taxon>Vertebrata</taxon>
        <taxon>Euteleostomi</taxon>
        <taxon>Actinopterygii</taxon>
        <taxon>Neopterygii</taxon>
        <taxon>Teleostei</taxon>
        <taxon>Neoteleostei</taxon>
        <taxon>Acanthomorphata</taxon>
        <taxon>Ovalentaria</taxon>
        <taxon>Atherinomorphae</taxon>
        <taxon>Atheriniformes</taxon>
        <taxon>Atherinopsidae</taxon>
        <taxon>Menidiinae</taxon>
        <taxon>Menidia</taxon>
    </lineage>
</organism>
<keyword evidence="2" id="KW-1185">Reference proteome</keyword>
<dbReference type="Proteomes" id="UP000677803">
    <property type="component" value="Unassembled WGS sequence"/>
</dbReference>
<dbReference type="EMBL" id="CAJRST010001113">
    <property type="protein sequence ID" value="CAG5865364.1"/>
    <property type="molecule type" value="Genomic_DNA"/>
</dbReference>
<dbReference type="AlphaFoldDB" id="A0A8S4ABK5"/>
<name>A0A8S4ABK5_9TELE</name>
<gene>
    <name evidence="1" type="ORF">MMEN_LOCUS2032</name>
</gene>
<evidence type="ECO:0000313" key="1">
    <source>
        <dbReference type="EMBL" id="CAG5865364.1"/>
    </source>
</evidence>
<proteinExistence type="predicted"/>
<accession>A0A8S4ABK5</accession>
<comment type="caution">
    <text evidence="1">The sequence shown here is derived from an EMBL/GenBank/DDBJ whole genome shotgun (WGS) entry which is preliminary data.</text>
</comment>
<sequence>MEMMTSRFRVMVSREMKQRTKNWGRASDKRSLGFLQEPLRSWGKHRKAIKLTLTLQILQPGSCEANIL</sequence>
<evidence type="ECO:0000313" key="2">
    <source>
        <dbReference type="Proteomes" id="UP000677803"/>
    </source>
</evidence>
<protein>
    <submittedName>
        <fullName evidence="1">(Atlantic silverside) hypothetical protein</fullName>
    </submittedName>
</protein>